<accession>A0A8H7ACK2</accession>
<evidence type="ECO:0000256" key="1">
    <source>
        <dbReference type="ARBA" id="ARBA00023242"/>
    </source>
</evidence>
<proteinExistence type="predicted"/>
<evidence type="ECO:0000313" key="4">
    <source>
        <dbReference type="EMBL" id="KAF7506613.1"/>
    </source>
</evidence>
<feature type="region of interest" description="Disordered" evidence="2">
    <location>
        <begin position="652"/>
        <end position="678"/>
    </location>
</feature>
<dbReference type="AlphaFoldDB" id="A0A8H7ACK2"/>
<dbReference type="GO" id="GO:0006351">
    <property type="term" value="P:DNA-templated transcription"/>
    <property type="evidence" value="ECO:0007669"/>
    <property type="project" value="InterPro"/>
</dbReference>
<dbReference type="InterPro" id="IPR050797">
    <property type="entry name" value="Carb_Metab_Trans_Reg"/>
</dbReference>
<dbReference type="SMART" id="SM00906">
    <property type="entry name" value="Fungal_trans"/>
    <property type="match status" value="1"/>
</dbReference>
<dbReference type="PANTHER" id="PTHR31668:SF4">
    <property type="entry name" value="TRANSCRIPTIONAL ACTIVATOR PROTEIN DAL81"/>
    <property type="match status" value="1"/>
</dbReference>
<dbReference type="GO" id="GO:0008270">
    <property type="term" value="F:zinc ion binding"/>
    <property type="evidence" value="ECO:0007669"/>
    <property type="project" value="InterPro"/>
</dbReference>
<organism evidence="4 5">
    <name type="scientific">Endocarpon pusillum</name>
    <dbReference type="NCBI Taxonomy" id="364733"/>
    <lineage>
        <taxon>Eukaryota</taxon>
        <taxon>Fungi</taxon>
        <taxon>Dikarya</taxon>
        <taxon>Ascomycota</taxon>
        <taxon>Pezizomycotina</taxon>
        <taxon>Eurotiomycetes</taxon>
        <taxon>Chaetothyriomycetidae</taxon>
        <taxon>Verrucariales</taxon>
        <taxon>Verrucariaceae</taxon>
        <taxon>Endocarpon</taxon>
    </lineage>
</organism>
<keyword evidence="5" id="KW-1185">Reference proteome</keyword>
<dbReference type="InterPro" id="IPR007219">
    <property type="entry name" value="XnlR_reg_dom"/>
</dbReference>
<dbReference type="EMBL" id="JAACFV010000083">
    <property type="protein sequence ID" value="KAF7506613.1"/>
    <property type="molecule type" value="Genomic_DNA"/>
</dbReference>
<dbReference type="GO" id="GO:0003677">
    <property type="term" value="F:DNA binding"/>
    <property type="evidence" value="ECO:0007669"/>
    <property type="project" value="InterPro"/>
</dbReference>
<feature type="region of interest" description="Disordered" evidence="2">
    <location>
        <begin position="90"/>
        <end position="109"/>
    </location>
</feature>
<dbReference type="Proteomes" id="UP000606974">
    <property type="component" value="Unassembled WGS sequence"/>
</dbReference>
<dbReference type="OrthoDB" id="2264294at2759"/>
<comment type="caution">
    <text evidence="4">The sequence shown here is derived from an EMBL/GenBank/DDBJ whole genome shotgun (WGS) entry which is preliminary data.</text>
</comment>
<dbReference type="Pfam" id="PF04082">
    <property type="entry name" value="Fungal_trans"/>
    <property type="match status" value="1"/>
</dbReference>
<keyword evidence="1" id="KW-0539">Nucleus</keyword>
<evidence type="ECO:0000259" key="3">
    <source>
        <dbReference type="SMART" id="SM00906"/>
    </source>
</evidence>
<name>A0A8H7ACK2_9EURO</name>
<protein>
    <recommendedName>
        <fullName evidence="3">Xylanolytic transcriptional activator regulatory domain-containing protein</fullName>
    </recommendedName>
</protein>
<dbReference type="GO" id="GO:0005634">
    <property type="term" value="C:nucleus"/>
    <property type="evidence" value="ECO:0007669"/>
    <property type="project" value="TreeGrafter"/>
</dbReference>
<feature type="compositionally biased region" description="Acidic residues" evidence="2">
    <location>
        <begin position="668"/>
        <end position="678"/>
    </location>
</feature>
<dbReference type="CDD" id="cd12148">
    <property type="entry name" value="fungal_TF_MHR"/>
    <property type="match status" value="1"/>
</dbReference>
<gene>
    <name evidence="4" type="ORF">GJ744_011545</name>
</gene>
<feature type="domain" description="Xylanolytic transcriptional activator regulatory" evidence="3">
    <location>
        <begin position="322"/>
        <end position="395"/>
    </location>
</feature>
<evidence type="ECO:0000313" key="5">
    <source>
        <dbReference type="Proteomes" id="UP000606974"/>
    </source>
</evidence>
<dbReference type="PANTHER" id="PTHR31668">
    <property type="entry name" value="GLUCOSE TRANSPORT TRANSCRIPTION REGULATOR RGT1-RELATED-RELATED"/>
    <property type="match status" value="1"/>
</dbReference>
<reference evidence="4" key="1">
    <citation type="submission" date="2020-02" db="EMBL/GenBank/DDBJ databases">
        <authorList>
            <person name="Palmer J.M."/>
        </authorList>
    </citation>
    <scope>NUCLEOTIDE SEQUENCE</scope>
    <source>
        <strain evidence="4">EPUS1.4</strain>
        <tissue evidence="4">Thallus</tissue>
    </source>
</reference>
<sequence>MAAAMTMQPPSIGPPLNSLSTPPIAISRFHTGFGPAVSQSYSPAGNSHKGGGGDQCDGCRNRNSRCAINFASNKCYSCDFHRQDCVFTPHTSRKRSYPQPSSTAGRKSFHASDKSLSSSFKDLFQSSMLGGSEHESSYVAPIPHRATGNSACYRYLRGTTYLDPLLLENVPFDDRNEASLRASKFRKIGSGAGQFIEILSSNTTDEARNGSVSARLLESLRLADQDLLFQSYFDVVHPVFPILDQPALCASYERRSVEPVLLAAICVVSGAWLQSSRRVSTELNMSATEAILQEHLRDSQDRPSMTTLLAGLLLTQCPNHTSRNLLSQLIALAFDLGIHQDCSQWKMDVEEKLLRRRLAWALYAQDKWTSLMHGRPAQLTEANWMVRELSEEDFDIAKSAEDQSKSIRRHGACLFMRMLVLSQILAEVLETFYTLSAEAQVHASAHNALRVVLARAKPVQIKLKDWFSSLPAQLKMDAQDENQAAYNGVLHLAYFATEIALHRCIIRASAVPGTEPYLAHICRSAAKTRLISAMDFVNRLRPSHFKCSWPLASVQNFGLIGSFGVLLRATCPAKEEAGFYCARLEEFRWTLSVSNRHADFLDSAIRLLDNSTELLQYIPEKPEITEFVSMNPHVLKTNGQQGSAFKIAQERSSEALTGFSSPSTSTTSEEDVEGTESV</sequence>
<evidence type="ECO:0000256" key="2">
    <source>
        <dbReference type="SAM" id="MobiDB-lite"/>
    </source>
</evidence>
<dbReference type="GO" id="GO:0001080">
    <property type="term" value="P:nitrogen catabolite activation of transcription from RNA polymerase II promoter"/>
    <property type="evidence" value="ECO:0007669"/>
    <property type="project" value="TreeGrafter"/>
</dbReference>